<evidence type="ECO:0000259" key="14">
    <source>
        <dbReference type="Pfam" id="PF09398"/>
    </source>
</evidence>
<dbReference type="GO" id="GO:0034453">
    <property type="term" value="P:microtubule anchoring"/>
    <property type="evidence" value="ECO:0007669"/>
    <property type="project" value="InterPro"/>
</dbReference>
<evidence type="ECO:0000256" key="13">
    <source>
        <dbReference type="SAM" id="MobiDB-lite"/>
    </source>
</evidence>
<dbReference type="GO" id="GO:0036064">
    <property type="term" value="C:ciliary basal body"/>
    <property type="evidence" value="ECO:0007669"/>
    <property type="project" value="TreeGrafter"/>
</dbReference>
<sequence>MATVDALKKALTDTLETKGVMGELKARVRTEVFRALDDPTATKPKLSNENLLINDLIREYLIFNDYKYTDSVLVAETGQPEVQLHRDFLCQELNVADTESSAKVPLLYSLLDSFMHQQSAKAGTVKTSSTTKKESSSLGHHGLLMDDRGEK</sequence>
<evidence type="ECO:0000256" key="3">
    <source>
        <dbReference type="ARBA" id="ARBA00004607"/>
    </source>
</evidence>
<evidence type="ECO:0000256" key="6">
    <source>
        <dbReference type="ARBA" id="ARBA00022794"/>
    </source>
</evidence>
<reference evidence="15" key="1">
    <citation type="submission" date="2020-04" db="EMBL/GenBank/DDBJ databases">
        <authorList>
            <person name="Neveu A P."/>
        </authorList>
    </citation>
    <scope>NUCLEOTIDE SEQUENCE</scope>
    <source>
        <tissue evidence="15">Whole embryo</tissue>
    </source>
</reference>
<comment type="function">
    <text evidence="9">Involved in the biogenesis of cilia. Required for the recruitment of PLK1 to centrosomes and S phase progression.</text>
</comment>
<dbReference type="PROSITE" id="PS50896">
    <property type="entry name" value="LISH"/>
    <property type="match status" value="1"/>
</dbReference>
<dbReference type="PANTHER" id="PTHR15431">
    <property type="entry name" value="FGFR1 ONCOGENE PARTNER/LISH DOMAIN-CONTAINING PROTEIN"/>
    <property type="match status" value="1"/>
</dbReference>
<evidence type="ECO:0000256" key="2">
    <source>
        <dbReference type="ARBA" id="ARBA00004463"/>
    </source>
</evidence>
<evidence type="ECO:0000256" key="11">
    <source>
        <dbReference type="ARBA" id="ARBA00076755"/>
    </source>
</evidence>
<keyword evidence="5" id="KW-0963">Cytoplasm</keyword>
<dbReference type="GO" id="GO:0060271">
    <property type="term" value="P:cilium assembly"/>
    <property type="evidence" value="ECO:0007669"/>
    <property type="project" value="TreeGrafter"/>
</dbReference>
<dbReference type="AlphaFoldDB" id="A0A6F9DDV6"/>
<evidence type="ECO:0000256" key="8">
    <source>
        <dbReference type="ARBA" id="ARBA00023273"/>
    </source>
</evidence>
<dbReference type="Gene3D" id="1.20.960.40">
    <property type="match status" value="1"/>
</dbReference>
<keyword evidence="6" id="KW-0970">Cilium biogenesis/degradation</keyword>
<organism evidence="15">
    <name type="scientific">Phallusia mammillata</name>
    <dbReference type="NCBI Taxonomy" id="59560"/>
    <lineage>
        <taxon>Eukaryota</taxon>
        <taxon>Metazoa</taxon>
        <taxon>Chordata</taxon>
        <taxon>Tunicata</taxon>
        <taxon>Ascidiacea</taxon>
        <taxon>Phlebobranchia</taxon>
        <taxon>Ascidiidae</taxon>
        <taxon>Phallusia</taxon>
    </lineage>
</organism>
<evidence type="ECO:0000256" key="1">
    <source>
        <dbReference type="ARBA" id="ARBA00004120"/>
    </source>
</evidence>
<feature type="region of interest" description="Disordered" evidence="13">
    <location>
        <begin position="122"/>
        <end position="151"/>
    </location>
</feature>
<evidence type="ECO:0000313" key="15">
    <source>
        <dbReference type="EMBL" id="CAB3246796.1"/>
    </source>
</evidence>
<comment type="subcellular location">
    <subcellularLocation>
        <location evidence="1">Cytoplasm</location>
        <location evidence="1">Cytoskeleton</location>
        <location evidence="1">Cilium basal body</location>
    </subcellularLocation>
    <subcellularLocation>
        <location evidence="3">Cytoplasm</location>
        <location evidence="3">Cytoskeleton</location>
        <location evidence="3">Microtubule organizing center</location>
        <location evidence="3">Centrosome</location>
        <location evidence="3">Centriolar satellite</location>
    </subcellularLocation>
    <subcellularLocation>
        <location evidence="2">Cytoplasmic granule</location>
    </subcellularLocation>
</comment>
<comment type="similarity">
    <text evidence="4">Belongs to the CEP43 family.</text>
</comment>
<keyword evidence="7" id="KW-0206">Cytoskeleton</keyword>
<dbReference type="InterPro" id="IPR006594">
    <property type="entry name" value="LisH"/>
</dbReference>
<dbReference type="Pfam" id="PF09398">
    <property type="entry name" value="FOP_dimer"/>
    <property type="match status" value="1"/>
</dbReference>
<dbReference type="GO" id="GO:0031514">
    <property type="term" value="C:motile cilium"/>
    <property type="evidence" value="ECO:0007669"/>
    <property type="project" value="TreeGrafter"/>
</dbReference>
<evidence type="ECO:0000256" key="10">
    <source>
        <dbReference type="ARBA" id="ARBA00070736"/>
    </source>
</evidence>
<keyword evidence="8" id="KW-0966">Cell projection</keyword>
<evidence type="ECO:0000256" key="5">
    <source>
        <dbReference type="ARBA" id="ARBA00022490"/>
    </source>
</evidence>
<evidence type="ECO:0000256" key="9">
    <source>
        <dbReference type="ARBA" id="ARBA00055043"/>
    </source>
</evidence>
<evidence type="ECO:0000256" key="7">
    <source>
        <dbReference type="ARBA" id="ARBA00023212"/>
    </source>
</evidence>
<dbReference type="InterPro" id="IPR018993">
    <property type="entry name" value="FOP_dimerisation-dom_N"/>
</dbReference>
<dbReference type="GO" id="GO:0034451">
    <property type="term" value="C:centriolar satellite"/>
    <property type="evidence" value="ECO:0007669"/>
    <property type="project" value="UniProtKB-SubCell"/>
</dbReference>
<accession>A0A6F9DDV6</accession>
<evidence type="ECO:0000256" key="12">
    <source>
        <dbReference type="ARBA" id="ARBA00081996"/>
    </source>
</evidence>
<evidence type="ECO:0000256" key="4">
    <source>
        <dbReference type="ARBA" id="ARBA00005385"/>
    </source>
</evidence>
<dbReference type="FunFam" id="1.20.960.40:FF:000002">
    <property type="entry name" value="LisH domain-containing protein FOPNL"/>
    <property type="match status" value="1"/>
</dbReference>
<gene>
    <name evidence="15" type="primary">Fopnl</name>
</gene>
<feature type="domain" description="FGFR1 oncogene partner (FOP) N-terminal dimerisation" evidence="14">
    <location>
        <begin position="48"/>
        <end position="111"/>
    </location>
</feature>
<proteinExistence type="evidence at transcript level"/>
<dbReference type="EMBL" id="LR785243">
    <property type="protein sequence ID" value="CAB3246796.1"/>
    <property type="molecule type" value="mRNA"/>
</dbReference>
<name>A0A6F9DDV6_9ASCI</name>
<dbReference type="PANTHER" id="PTHR15431:SF19">
    <property type="entry name" value="CENTROSOMAL PROTEIN 20-RELATED"/>
    <property type="match status" value="1"/>
</dbReference>
<protein>
    <recommendedName>
        <fullName evidence="10">Centrosomal protein 20</fullName>
    </recommendedName>
    <alternativeName>
        <fullName evidence="11">FGFR1OP N-terminal-like protein</fullName>
    </alternativeName>
    <alternativeName>
        <fullName evidence="12">LisH domain-containing protein FOPNL</fullName>
    </alternativeName>
</protein>